<reference evidence="12" key="1">
    <citation type="submission" date="2018-05" db="EMBL/GenBank/DDBJ databases">
        <authorList>
            <person name="Lanie J.A."/>
            <person name="Ng W.-L."/>
            <person name="Kazmierczak K.M."/>
            <person name="Andrzejewski T.M."/>
            <person name="Davidsen T.M."/>
            <person name="Wayne K.J."/>
            <person name="Tettelin H."/>
            <person name="Glass J.I."/>
            <person name="Rusch D."/>
            <person name="Podicherti R."/>
            <person name="Tsui H.-C.T."/>
            <person name="Winkler M.E."/>
        </authorList>
    </citation>
    <scope>NUCLEOTIDE SEQUENCE</scope>
</reference>
<gene>
    <name evidence="12" type="ORF">METZ01_LOCUS206533</name>
</gene>
<evidence type="ECO:0000256" key="2">
    <source>
        <dbReference type="ARBA" id="ARBA00010752"/>
    </source>
</evidence>
<evidence type="ECO:0000256" key="5">
    <source>
        <dbReference type="ARBA" id="ARBA00022695"/>
    </source>
</evidence>
<evidence type="ECO:0000256" key="3">
    <source>
        <dbReference type="ARBA" id="ARBA00022490"/>
    </source>
</evidence>
<sequence>MRLSCTQENLNKGLATISRAVATRSTLPITQNVLIETDQHRVKLSATNLELAITTWIGAQVEQEGKITVPARLLTDFVNSLPTANVGIESTSRPLGLKLSCARFEAQISGTDAEEFPPIPTVDNIITAKIDPNVLRTAINRVVFAAATEETRPVLTGIKLEITEGQFTLAGADGFRLAVYSGTLLEPVATETQAIIPARTLAELQRLLGDQVDPVELTVTPSKSQLLVQLKDVQLVSQLIQGTFPNYTQLIPQSFGSRAVVSTQEFARAARAAAIFARDGGGIIRLEVTPGPEGSTGKLMITSRAEETGNNQGDIDAKVEGEEAKIAFNSRYLTDVLAVISSDEVALETTTPSSPGVLRPVGNEDYVHVVMPMFVQW</sequence>
<keyword evidence="4" id="KW-0808">Transferase</keyword>
<dbReference type="InterPro" id="IPR022634">
    <property type="entry name" value="DNA_polIII_beta_N"/>
</dbReference>
<dbReference type="Gene3D" id="3.10.150.10">
    <property type="entry name" value="DNA Polymerase III, subunit A, domain 2"/>
    <property type="match status" value="1"/>
</dbReference>
<dbReference type="EMBL" id="UINC01046096">
    <property type="protein sequence ID" value="SVB53679.1"/>
    <property type="molecule type" value="Genomic_DNA"/>
</dbReference>
<evidence type="ECO:0000256" key="7">
    <source>
        <dbReference type="ARBA" id="ARBA00022932"/>
    </source>
</evidence>
<dbReference type="Gene3D" id="3.70.10.10">
    <property type="match status" value="1"/>
</dbReference>
<dbReference type="AlphaFoldDB" id="A0A382ETG8"/>
<dbReference type="InterPro" id="IPR022635">
    <property type="entry name" value="DNA_polIII_beta_C"/>
</dbReference>
<feature type="domain" description="DNA polymerase III beta sliding clamp central" evidence="10">
    <location>
        <begin position="130"/>
        <end position="246"/>
    </location>
</feature>
<keyword evidence="6" id="KW-0235">DNA replication</keyword>
<dbReference type="PANTHER" id="PTHR30478">
    <property type="entry name" value="DNA POLYMERASE III SUBUNIT BETA"/>
    <property type="match status" value="1"/>
</dbReference>
<comment type="subcellular location">
    <subcellularLocation>
        <location evidence="1">Cytoplasm</location>
    </subcellularLocation>
</comment>
<organism evidence="12">
    <name type="scientific">marine metagenome</name>
    <dbReference type="NCBI Taxonomy" id="408172"/>
    <lineage>
        <taxon>unclassified sequences</taxon>
        <taxon>metagenomes</taxon>
        <taxon>ecological metagenomes</taxon>
    </lineage>
</organism>
<name>A0A382ETG8_9ZZZZ</name>
<feature type="domain" description="DNA polymerase III beta sliding clamp N-terminal" evidence="9">
    <location>
        <begin position="1"/>
        <end position="119"/>
    </location>
</feature>
<dbReference type="GO" id="GO:0003677">
    <property type="term" value="F:DNA binding"/>
    <property type="evidence" value="ECO:0007669"/>
    <property type="project" value="UniProtKB-KW"/>
</dbReference>
<evidence type="ECO:0000259" key="9">
    <source>
        <dbReference type="Pfam" id="PF00712"/>
    </source>
</evidence>
<dbReference type="GO" id="GO:0008408">
    <property type="term" value="F:3'-5' exonuclease activity"/>
    <property type="evidence" value="ECO:0007669"/>
    <property type="project" value="InterPro"/>
</dbReference>
<evidence type="ECO:0000313" key="12">
    <source>
        <dbReference type="EMBL" id="SVB53679.1"/>
    </source>
</evidence>
<dbReference type="Pfam" id="PF00712">
    <property type="entry name" value="DNA_pol3_beta"/>
    <property type="match status" value="1"/>
</dbReference>
<comment type="similarity">
    <text evidence="2">Belongs to the beta sliding clamp family.</text>
</comment>
<dbReference type="GO" id="GO:0009360">
    <property type="term" value="C:DNA polymerase III complex"/>
    <property type="evidence" value="ECO:0007669"/>
    <property type="project" value="InterPro"/>
</dbReference>
<keyword evidence="5" id="KW-0548">Nucleotidyltransferase</keyword>
<proteinExistence type="inferred from homology"/>
<dbReference type="GO" id="GO:0005737">
    <property type="term" value="C:cytoplasm"/>
    <property type="evidence" value="ECO:0007669"/>
    <property type="project" value="UniProtKB-SubCell"/>
</dbReference>
<evidence type="ECO:0000256" key="1">
    <source>
        <dbReference type="ARBA" id="ARBA00004496"/>
    </source>
</evidence>
<evidence type="ECO:0000259" key="10">
    <source>
        <dbReference type="Pfam" id="PF02767"/>
    </source>
</evidence>
<dbReference type="SMART" id="SM00480">
    <property type="entry name" value="POL3Bc"/>
    <property type="match status" value="1"/>
</dbReference>
<dbReference type="GO" id="GO:0006271">
    <property type="term" value="P:DNA strand elongation involved in DNA replication"/>
    <property type="evidence" value="ECO:0007669"/>
    <property type="project" value="TreeGrafter"/>
</dbReference>
<dbReference type="CDD" id="cd00140">
    <property type="entry name" value="beta_clamp"/>
    <property type="match status" value="1"/>
</dbReference>
<dbReference type="SUPFAM" id="SSF55979">
    <property type="entry name" value="DNA clamp"/>
    <property type="match status" value="3"/>
</dbReference>
<feature type="domain" description="DNA polymerase III beta sliding clamp C-terminal" evidence="11">
    <location>
        <begin position="249"/>
        <end position="373"/>
    </location>
</feature>
<keyword evidence="8" id="KW-0238">DNA-binding</keyword>
<dbReference type="InterPro" id="IPR022637">
    <property type="entry name" value="DNA_polIII_beta_cen"/>
</dbReference>
<protein>
    <recommendedName>
        <fullName evidence="13">Beta sliding clamp</fullName>
    </recommendedName>
</protein>
<dbReference type="PIRSF" id="PIRSF000804">
    <property type="entry name" value="DNA_pol_III_b"/>
    <property type="match status" value="1"/>
</dbReference>
<dbReference type="Pfam" id="PF02768">
    <property type="entry name" value="DNA_pol3_beta_3"/>
    <property type="match status" value="1"/>
</dbReference>
<dbReference type="InterPro" id="IPR046938">
    <property type="entry name" value="DNA_clamp_sf"/>
</dbReference>
<evidence type="ECO:0000256" key="6">
    <source>
        <dbReference type="ARBA" id="ARBA00022705"/>
    </source>
</evidence>
<evidence type="ECO:0008006" key="13">
    <source>
        <dbReference type="Google" id="ProtNLM"/>
    </source>
</evidence>
<evidence type="ECO:0000256" key="4">
    <source>
        <dbReference type="ARBA" id="ARBA00022679"/>
    </source>
</evidence>
<dbReference type="PANTHER" id="PTHR30478:SF0">
    <property type="entry name" value="BETA SLIDING CLAMP"/>
    <property type="match status" value="1"/>
</dbReference>
<keyword evidence="3" id="KW-0963">Cytoplasm</keyword>
<dbReference type="Pfam" id="PF02767">
    <property type="entry name" value="DNA_pol3_beta_2"/>
    <property type="match status" value="1"/>
</dbReference>
<evidence type="ECO:0000259" key="11">
    <source>
        <dbReference type="Pfam" id="PF02768"/>
    </source>
</evidence>
<dbReference type="NCBIfam" id="TIGR00663">
    <property type="entry name" value="dnan"/>
    <property type="match status" value="1"/>
</dbReference>
<keyword evidence="7" id="KW-0239">DNA-directed DNA polymerase</keyword>
<dbReference type="GO" id="GO:0003887">
    <property type="term" value="F:DNA-directed DNA polymerase activity"/>
    <property type="evidence" value="ECO:0007669"/>
    <property type="project" value="UniProtKB-KW"/>
</dbReference>
<evidence type="ECO:0000256" key="8">
    <source>
        <dbReference type="ARBA" id="ARBA00023125"/>
    </source>
</evidence>
<dbReference type="InterPro" id="IPR001001">
    <property type="entry name" value="DNA_polIII_beta"/>
</dbReference>
<accession>A0A382ETG8</accession>